<name>A0AAW1MQX8_SAPOF</name>
<sequence length="151" mass="17257">MCTNRITMCCDCRMSLLPTNMRMKIDHTIEQHIVSIQQYMNNYKRDIDPSYQPDDGTKAFTLIATLPDQGPWENVKRVLTDELFANLDTSTLDLDAPEKNPIPGWLTWNRVYHMLKNKARQARETANPSTSVGGGRWVKIMGQMVKVGPSQ</sequence>
<reference evidence="1" key="1">
    <citation type="submission" date="2024-03" db="EMBL/GenBank/DDBJ databases">
        <title>WGS assembly of Saponaria officinalis var. Norfolk2.</title>
        <authorList>
            <person name="Jenkins J."/>
            <person name="Shu S."/>
            <person name="Grimwood J."/>
            <person name="Barry K."/>
            <person name="Goodstein D."/>
            <person name="Schmutz J."/>
            <person name="Leebens-Mack J."/>
            <person name="Osbourn A."/>
        </authorList>
    </citation>
    <scope>NUCLEOTIDE SEQUENCE [LARGE SCALE GENOMIC DNA]</scope>
    <source>
        <strain evidence="1">JIC</strain>
    </source>
</reference>
<proteinExistence type="predicted"/>
<evidence type="ECO:0000313" key="2">
    <source>
        <dbReference type="Proteomes" id="UP001443914"/>
    </source>
</evidence>
<keyword evidence="2" id="KW-1185">Reference proteome</keyword>
<comment type="caution">
    <text evidence="1">The sequence shown here is derived from an EMBL/GenBank/DDBJ whole genome shotgun (WGS) entry which is preliminary data.</text>
</comment>
<protein>
    <submittedName>
        <fullName evidence="1">Uncharacterized protein</fullName>
    </submittedName>
</protein>
<organism evidence="1 2">
    <name type="scientific">Saponaria officinalis</name>
    <name type="common">Common soapwort</name>
    <name type="synonym">Lychnis saponaria</name>
    <dbReference type="NCBI Taxonomy" id="3572"/>
    <lineage>
        <taxon>Eukaryota</taxon>
        <taxon>Viridiplantae</taxon>
        <taxon>Streptophyta</taxon>
        <taxon>Embryophyta</taxon>
        <taxon>Tracheophyta</taxon>
        <taxon>Spermatophyta</taxon>
        <taxon>Magnoliopsida</taxon>
        <taxon>eudicotyledons</taxon>
        <taxon>Gunneridae</taxon>
        <taxon>Pentapetalae</taxon>
        <taxon>Caryophyllales</taxon>
        <taxon>Caryophyllaceae</taxon>
        <taxon>Caryophylleae</taxon>
        <taxon>Saponaria</taxon>
    </lineage>
</organism>
<dbReference type="EMBL" id="JBDFQZ010000002">
    <property type="protein sequence ID" value="KAK9750085.1"/>
    <property type="molecule type" value="Genomic_DNA"/>
</dbReference>
<evidence type="ECO:0000313" key="1">
    <source>
        <dbReference type="EMBL" id="KAK9750085.1"/>
    </source>
</evidence>
<gene>
    <name evidence="1" type="ORF">RND81_02G172200</name>
</gene>
<dbReference type="Proteomes" id="UP001443914">
    <property type="component" value="Unassembled WGS sequence"/>
</dbReference>
<accession>A0AAW1MQX8</accession>
<dbReference type="AlphaFoldDB" id="A0AAW1MQX8"/>